<evidence type="ECO:0000313" key="4">
    <source>
        <dbReference type="EMBL" id="GMS93240.1"/>
    </source>
</evidence>
<evidence type="ECO:0000313" key="3">
    <source>
        <dbReference type="EMBL" id="GMS93237.1"/>
    </source>
</evidence>
<evidence type="ECO:0000313" key="5">
    <source>
        <dbReference type="Proteomes" id="UP001432027"/>
    </source>
</evidence>
<keyword evidence="2" id="KW-0472">Membrane</keyword>
<feature type="compositionally biased region" description="Polar residues" evidence="1">
    <location>
        <begin position="100"/>
        <end position="111"/>
    </location>
</feature>
<dbReference type="EMBL" id="BTSX01000004">
    <property type="protein sequence ID" value="GMS93240.1"/>
    <property type="molecule type" value="Genomic_DNA"/>
</dbReference>
<feature type="region of interest" description="Disordered" evidence="1">
    <location>
        <begin position="91"/>
        <end position="111"/>
    </location>
</feature>
<feature type="transmembrane region" description="Helical" evidence="2">
    <location>
        <begin position="56"/>
        <end position="75"/>
    </location>
</feature>
<name>A0AAV5TCF8_9BILA</name>
<evidence type="ECO:0008006" key="6">
    <source>
        <dbReference type="Google" id="ProtNLM"/>
    </source>
</evidence>
<dbReference type="AlphaFoldDB" id="A0AAV5TCF8"/>
<keyword evidence="2" id="KW-0812">Transmembrane</keyword>
<feature type="non-terminal residue" evidence="3">
    <location>
        <position position="1"/>
    </location>
</feature>
<comment type="caution">
    <text evidence="3">The sequence shown here is derived from an EMBL/GenBank/DDBJ whole genome shotgun (WGS) entry which is preliminary data.</text>
</comment>
<dbReference type="EMBL" id="BTSX01000004">
    <property type="protein sequence ID" value="GMS93237.1"/>
    <property type="molecule type" value="Genomic_DNA"/>
</dbReference>
<evidence type="ECO:0000256" key="2">
    <source>
        <dbReference type="SAM" id="Phobius"/>
    </source>
</evidence>
<proteinExistence type="predicted"/>
<gene>
    <name evidence="3" type="ORF">PENTCL1PPCAC_15412</name>
    <name evidence="4" type="ORF">PENTCL1PPCAC_15415</name>
</gene>
<feature type="non-terminal residue" evidence="3">
    <location>
        <position position="111"/>
    </location>
</feature>
<dbReference type="Proteomes" id="UP001432027">
    <property type="component" value="Unassembled WGS sequence"/>
</dbReference>
<keyword evidence="2" id="KW-1133">Transmembrane helix</keyword>
<reference evidence="3" key="1">
    <citation type="submission" date="2023-10" db="EMBL/GenBank/DDBJ databases">
        <title>Genome assembly of Pristionchus species.</title>
        <authorList>
            <person name="Yoshida K."/>
            <person name="Sommer R.J."/>
        </authorList>
    </citation>
    <scope>NUCLEOTIDE SEQUENCE</scope>
    <source>
        <strain evidence="3">RS0144</strain>
    </source>
</reference>
<protein>
    <recommendedName>
        <fullName evidence="6">G protein-coupled receptor</fullName>
    </recommendedName>
</protein>
<evidence type="ECO:0000256" key="1">
    <source>
        <dbReference type="SAM" id="MobiDB-lite"/>
    </source>
</evidence>
<organism evidence="3 5">
    <name type="scientific">Pristionchus entomophagus</name>
    <dbReference type="NCBI Taxonomy" id="358040"/>
    <lineage>
        <taxon>Eukaryota</taxon>
        <taxon>Metazoa</taxon>
        <taxon>Ecdysozoa</taxon>
        <taxon>Nematoda</taxon>
        <taxon>Chromadorea</taxon>
        <taxon>Rhabditida</taxon>
        <taxon>Rhabditina</taxon>
        <taxon>Diplogasteromorpha</taxon>
        <taxon>Diplogasteroidea</taxon>
        <taxon>Neodiplogasteridae</taxon>
        <taxon>Pristionchus</taxon>
    </lineage>
</organism>
<keyword evidence="5" id="KW-1185">Reference proteome</keyword>
<sequence length="111" mass="12509">IIEYIGLAVIFTMNHFSFKTPDKWAVFDIKFDYPYLLDPHVTIMALKYGAILDVSTVYFILLAQLAVFFLLFCFFECGPLIRGIERCFTPSLPRGIGNGTAASSQKSSLNK</sequence>
<accession>A0AAV5TCF8</accession>